<dbReference type="Proteomes" id="UP000002051">
    <property type="component" value="Unassembled WGS sequence"/>
</dbReference>
<reference evidence="3 5" key="2">
    <citation type="journal article" date="2014" name="BMC Genomics">
        <title>An improved genome release (version Mt4.0) for the model legume Medicago truncatula.</title>
        <authorList>
            <person name="Tang H."/>
            <person name="Krishnakumar V."/>
            <person name="Bidwell S."/>
            <person name="Rosen B."/>
            <person name="Chan A."/>
            <person name="Zhou S."/>
            <person name="Gentzbittel L."/>
            <person name="Childs K.L."/>
            <person name="Yandell M."/>
            <person name="Gundlach H."/>
            <person name="Mayer K.F."/>
            <person name="Schwartz D.C."/>
            <person name="Town C.D."/>
        </authorList>
    </citation>
    <scope>GENOME REANNOTATION</scope>
    <source>
        <strain evidence="4 5">cv. Jemalong A17</strain>
    </source>
</reference>
<dbReference type="EMBL" id="CM001223">
    <property type="protein sequence ID" value="AES77989.2"/>
    <property type="molecule type" value="Genomic_DNA"/>
</dbReference>
<proteinExistence type="predicted"/>
<dbReference type="InterPro" id="IPR036047">
    <property type="entry name" value="F-box-like_dom_sf"/>
</dbReference>
<reference evidence="3 5" key="1">
    <citation type="journal article" date="2011" name="Nature">
        <title>The Medicago genome provides insight into the evolution of rhizobial symbioses.</title>
        <authorList>
            <person name="Young N.D."/>
            <person name="Debelle F."/>
            <person name="Oldroyd G.E."/>
            <person name="Geurts R."/>
            <person name="Cannon S.B."/>
            <person name="Udvardi M.K."/>
            <person name="Benedito V.A."/>
            <person name="Mayer K.F."/>
            <person name="Gouzy J."/>
            <person name="Schoof H."/>
            <person name="Van de Peer Y."/>
            <person name="Proost S."/>
            <person name="Cook D.R."/>
            <person name="Meyers B.C."/>
            <person name="Spannagl M."/>
            <person name="Cheung F."/>
            <person name="De Mita S."/>
            <person name="Krishnakumar V."/>
            <person name="Gundlach H."/>
            <person name="Zhou S."/>
            <person name="Mudge J."/>
            <person name="Bharti A.K."/>
            <person name="Murray J.D."/>
            <person name="Naoumkina M.A."/>
            <person name="Rosen B."/>
            <person name="Silverstein K.A."/>
            <person name="Tang H."/>
            <person name="Rombauts S."/>
            <person name="Zhao P.X."/>
            <person name="Zhou P."/>
            <person name="Barbe V."/>
            <person name="Bardou P."/>
            <person name="Bechner M."/>
            <person name="Bellec A."/>
            <person name="Berger A."/>
            <person name="Berges H."/>
            <person name="Bidwell S."/>
            <person name="Bisseling T."/>
            <person name="Choisne N."/>
            <person name="Couloux A."/>
            <person name="Denny R."/>
            <person name="Deshpande S."/>
            <person name="Dai X."/>
            <person name="Doyle J.J."/>
            <person name="Dudez A.M."/>
            <person name="Farmer A.D."/>
            <person name="Fouteau S."/>
            <person name="Franken C."/>
            <person name="Gibelin C."/>
            <person name="Gish J."/>
            <person name="Goldstein S."/>
            <person name="Gonzalez A.J."/>
            <person name="Green P.J."/>
            <person name="Hallab A."/>
            <person name="Hartog M."/>
            <person name="Hua A."/>
            <person name="Humphray S.J."/>
            <person name="Jeong D.H."/>
            <person name="Jing Y."/>
            <person name="Jocker A."/>
            <person name="Kenton S.M."/>
            <person name="Kim D.J."/>
            <person name="Klee K."/>
            <person name="Lai H."/>
            <person name="Lang C."/>
            <person name="Lin S."/>
            <person name="Macmil S.L."/>
            <person name="Magdelenat G."/>
            <person name="Matthews L."/>
            <person name="McCorrison J."/>
            <person name="Monaghan E.L."/>
            <person name="Mun J.H."/>
            <person name="Najar F.Z."/>
            <person name="Nicholson C."/>
            <person name="Noirot C."/>
            <person name="O'Bleness M."/>
            <person name="Paule C.R."/>
            <person name="Poulain J."/>
            <person name="Prion F."/>
            <person name="Qin B."/>
            <person name="Qu C."/>
            <person name="Retzel E.F."/>
            <person name="Riddle C."/>
            <person name="Sallet E."/>
            <person name="Samain S."/>
            <person name="Samson N."/>
            <person name="Sanders I."/>
            <person name="Saurat O."/>
            <person name="Scarpelli C."/>
            <person name="Schiex T."/>
            <person name="Segurens B."/>
            <person name="Severin A.J."/>
            <person name="Sherrier D.J."/>
            <person name="Shi R."/>
            <person name="Sims S."/>
            <person name="Singer S.R."/>
            <person name="Sinharoy S."/>
            <person name="Sterck L."/>
            <person name="Viollet A."/>
            <person name="Wang B.B."/>
            <person name="Wang K."/>
            <person name="Wang M."/>
            <person name="Wang X."/>
            <person name="Warfsmann J."/>
            <person name="Weissenbach J."/>
            <person name="White D.D."/>
            <person name="White J.D."/>
            <person name="Wiley G.B."/>
            <person name="Wincker P."/>
            <person name="Xing Y."/>
            <person name="Yang L."/>
            <person name="Yao Z."/>
            <person name="Ying F."/>
            <person name="Zhai J."/>
            <person name="Zhou L."/>
            <person name="Zuber A."/>
            <person name="Denarie J."/>
            <person name="Dixon R.A."/>
            <person name="May G.D."/>
            <person name="Schwartz D.C."/>
            <person name="Rogers J."/>
            <person name="Quetier F."/>
            <person name="Town C.D."/>
            <person name="Roe B.A."/>
        </authorList>
    </citation>
    <scope>NUCLEOTIDE SEQUENCE [LARGE SCALE GENOMIC DNA]</scope>
    <source>
        <strain evidence="3">A17</strain>
        <strain evidence="4 5">cv. Jemalong A17</strain>
    </source>
</reference>
<dbReference type="Gene3D" id="1.20.1280.50">
    <property type="match status" value="1"/>
</dbReference>
<gene>
    <name evidence="3" type="ordered locus">MTR_7g022670</name>
</gene>
<dbReference type="InterPro" id="IPR001810">
    <property type="entry name" value="F-box_dom"/>
</dbReference>
<feature type="domain" description="F-box" evidence="2">
    <location>
        <begin position="17"/>
        <end position="62"/>
    </location>
</feature>
<protein>
    <submittedName>
        <fullName evidence="3">F-box and associated interaction domain protein</fullName>
    </submittedName>
</protein>
<dbReference type="STRING" id="3880.G7KUU2"/>
<dbReference type="PANTHER" id="PTHR31672:SF13">
    <property type="entry name" value="F-BOX PROTEIN CPR30-LIKE"/>
    <property type="match status" value="1"/>
</dbReference>
<dbReference type="AlphaFoldDB" id="G7KUU2"/>
<evidence type="ECO:0000256" key="1">
    <source>
        <dbReference type="SAM" id="MobiDB-lite"/>
    </source>
</evidence>
<name>G7KUU2_MEDTR</name>
<evidence type="ECO:0000313" key="4">
    <source>
        <dbReference type="EnsemblPlants" id="AES77989"/>
    </source>
</evidence>
<dbReference type="CDD" id="cd22157">
    <property type="entry name" value="F-box_AtFBW1-like"/>
    <property type="match status" value="1"/>
</dbReference>
<dbReference type="SMART" id="SM00256">
    <property type="entry name" value="FBOX"/>
    <property type="match status" value="1"/>
</dbReference>
<evidence type="ECO:0000259" key="2">
    <source>
        <dbReference type="PROSITE" id="PS50181"/>
    </source>
</evidence>
<keyword evidence="5" id="KW-1185">Reference proteome</keyword>
<evidence type="ECO:0000313" key="3">
    <source>
        <dbReference type="EMBL" id="AES77989.2"/>
    </source>
</evidence>
<reference evidence="4" key="3">
    <citation type="submission" date="2015-04" db="UniProtKB">
        <authorList>
            <consortium name="EnsemblPlants"/>
        </authorList>
    </citation>
    <scope>IDENTIFICATION</scope>
    <source>
        <strain evidence="4">cv. Jemalong A17</strain>
    </source>
</reference>
<dbReference type="PANTHER" id="PTHR31672">
    <property type="entry name" value="BNACNNG10540D PROTEIN"/>
    <property type="match status" value="1"/>
</dbReference>
<evidence type="ECO:0000313" key="5">
    <source>
        <dbReference type="Proteomes" id="UP000002051"/>
    </source>
</evidence>
<dbReference type="Pfam" id="PF00646">
    <property type="entry name" value="F-box"/>
    <property type="match status" value="1"/>
</dbReference>
<accession>A0A0C3W2Z0</accession>
<dbReference type="HOGENOM" id="CLU_027176_0_1_1"/>
<sequence>MNTQLPNLRRLRSQSNLPPSETLPDEVMAEILSRLPVRSLMQIKCVCKSWNTIISDPKFIKMHLNRSARNPNFSVVSYETPSFDDDDHRFVPFPAGSLLDNPHITFPKDPYYLLHDKDCREVIGSCNGLVCLLALHYNSNFSNPKVEVSIFTLGDNVWKTIQTLAVLPLQIDFAYWRVYEGVQFNCTVNWLARNRIPTNTASIINEFVIVSLHLGTETYTKLMLPPGAEESTHSSNVCVLMNSLCFSHDFNKTDFVIWKMTEFGDDRSWTKFFTFSYHNLQVNLNSRFVYSWLKLKALHLSEDGDTIVFASCLHNQAILYNLRTNRVLESRVNKKICWYSIKDYVESLVSTC</sequence>
<dbReference type="InterPro" id="IPR050796">
    <property type="entry name" value="SCF_F-box_component"/>
</dbReference>
<organism evidence="3 5">
    <name type="scientific">Medicago truncatula</name>
    <name type="common">Barrel medic</name>
    <name type="synonym">Medicago tribuloides</name>
    <dbReference type="NCBI Taxonomy" id="3880"/>
    <lineage>
        <taxon>Eukaryota</taxon>
        <taxon>Viridiplantae</taxon>
        <taxon>Streptophyta</taxon>
        <taxon>Embryophyta</taxon>
        <taxon>Tracheophyta</taxon>
        <taxon>Spermatophyta</taxon>
        <taxon>Magnoliopsida</taxon>
        <taxon>eudicotyledons</taxon>
        <taxon>Gunneridae</taxon>
        <taxon>Pentapetalae</taxon>
        <taxon>rosids</taxon>
        <taxon>fabids</taxon>
        <taxon>Fabales</taxon>
        <taxon>Fabaceae</taxon>
        <taxon>Papilionoideae</taxon>
        <taxon>50 kb inversion clade</taxon>
        <taxon>NPAAA clade</taxon>
        <taxon>Hologalegina</taxon>
        <taxon>IRL clade</taxon>
        <taxon>Trifolieae</taxon>
        <taxon>Medicago</taxon>
    </lineage>
</organism>
<feature type="region of interest" description="Disordered" evidence="1">
    <location>
        <begin position="1"/>
        <end position="22"/>
    </location>
</feature>
<dbReference type="EnsemblPlants" id="AES77989">
    <property type="protein sequence ID" value="AES77989"/>
    <property type="gene ID" value="MTR_7g022670"/>
</dbReference>
<accession>G7KUU2</accession>
<dbReference type="PaxDb" id="3880-AES77989"/>
<dbReference type="PROSITE" id="PS50181">
    <property type="entry name" value="FBOX"/>
    <property type="match status" value="1"/>
</dbReference>
<dbReference type="SUPFAM" id="SSF81383">
    <property type="entry name" value="F-box domain"/>
    <property type="match status" value="1"/>
</dbReference>